<keyword evidence="3" id="KW-0808">Transferase</keyword>
<dbReference type="GO" id="GO:0000045">
    <property type="term" value="P:autophagosome assembly"/>
    <property type="evidence" value="ECO:0007669"/>
    <property type="project" value="TreeGrafter"/>
</dbReference>
<evidence type="ECO:0000256" key="4">
    <source>
        <dbReference type="ARBA" id="ARBA00022786"/>
    </source>
</evidence>
<sequence>MYVPICLIVVAPNRTNDLSAPYQHGRSHCPHFSFIKRIWLIEVIMGTISKATFSRDIAELVEKTADLDLKYQWQLNDVSTSFEVNIFEIMISKFKTLTQGFTTYRNEQFLSNSSVLELNGETILRTFHITYSESYEVPILWFIFSRQTGALLNIEEILELMPADKQKTILSDCLTSVSQREHPIFNLLFYHFHPCRTANLMKDVRYDNYVISWLSIFGSLLHLLPLSNEIFIKK</sequence>
<dbReference type="PANTHER" id="PTHR14957">
    <property type="entry name" value="UBIQUITIN-LIKE-CONJUGATING ENZYME ATG10"/>
    <property type="match status" value="1"/>
</dbReference>
<dbReference type="Gene3D" id="3.30.1460.50">
    <property type="match status" value="1"/>
</dbReference>
<comment type="similarity">
    <text evidence="1">Belongs to the ATG10 family.</text>
</comment>
<proteinExistence type="inferred from homology"/>
<keyword evidence="4" id="KW-0833">Ubl conjugation pathway</keyword>
<accession>A0A1I8F0X5</accession>
<dbReference type="Pfam" id="PF03987">
    <property type="entry name" value="Autophagy_act_C"/>
    <property type="match status" value="1"/>
</dbReference>
<dbReference type="STRING" id="6293.A0A1I8F0X5"/>
<keyword evidence="5" id="KW-0072">Autophagy</keyword>
<reference evidence="7" key="1">
    <citation type="submission" date="2016-11" db="UniProtKB">
        <authorList>
            <consortium name="WormBaseParasite"/>
        </authorList>
    </citation>
    <scope>IDENTIFICATION</scope>
    <source>
        <strain evidence="7">pt0022</strain>
    </source>
</reference>
<evidence type="ECO:0000256" key="1">
    <source>
        <dbReference type="ARBA" id="ARBA00005696"/>
    </source>
</evidence>
<name>A0A1I8F0X5_WUCBA</name>
<dbReference type="PANTHER" id="PTHR14957:SF1">
    <property type="entry name" value="UBIQUITIN-LIKE-CONJUGATING ENZYME ATG10"/>
    <property type="match status" value="1"/>
</dbReference>
<dbReference type="GO" id="GO:0005829">
    <property type="term" value="C:cytosol"/>
    <property type="evidence" value="ECO:0007669"/>
    <property type="project" value="TreeGrafter"/>
</dbReference>
<dbReference type="AlphaFoldDB" id="A0A1I8F0X5"/>
<evidence type="ECO:0000256" key="3">
    <source>
        <dbReference type="ARBA" id="ARBA00022679"/>
    </source>
</evidence>
<evidence type="ECO:0000256" key="2">
    <source>
        <dbReference type="ARBA" id="ARBA00021099"/>
    </source>
</evidence>
<protein>
    <recommendedName>
        <fullName evidence="2">Ubiquitin-like-conjugating enzyme ATG10</fullName>
    </recommendedName>
    <alternativeName>
        <fullName evidence="6">Autophagy-related protein 10</fullName>
    </alternativeName>
</protein>
<evidence type="ECO:0000256" key="6">
    <source>
        <dbReference type="ARBA" id="ARBA00029833"/>
    </source>
</evidence>
<dbReference type="GO" id="GO:0061651">
    <property type="term" value="F:Atg12 conjugating enzyme activity"/>
    <property type="evidence" value="ECO:0007669"/>
    <property type="project" value="TreeGrafter"/>
</dbReference>
<dbReference type="WBParaSite" id="maker-PairedContig_833-snap-gene-1.17-mRNA-1">
    <property type="protein sequence ID" value="maker-PairedContig_833-snap-gene-1.17-mRNA-1"/>
    <property type="gene ID" value="maker-PairedContig_833-snap-gene-1.17"/>
</dbReference>
<organism evidence="7">
    <name type="scientific">Wuchereria bancrofti</name>
    <dbReference type="NCBI Taxonomy" id="6293"/>
    <lineage>
        <taxon>Eukaryota</taxon>
        <taxon>Metazoa</taxon>
        <taxon>Ecdysozoa</taxon>
        <taxon>Nematoda</taxon>
        <taxon>Chromadorea</taxon>
        <taxon>Rhabditida</taxon>
        <taxon>Spirurina</taxon>
        <taxon>Spiruromorpha</taxon>
        <taxon>Filarioidea</taxon>
        <taxon>Onchocercidae</taxon>
        <taxon>Wuchereria</taxon>
    </lineage>
</organism>
<dbReference type="GO" id="GO:0000422">
    <property type="term" value="P:autophagy of mitochondrion"/>
    <property type="evidence" value="ECO:0007669"/>
    <property type="project" value="TreeGrafter"/>
</dbReference>
<evidence type="ECO:0000313" key="7">
    <source>
        <dbReference type="WBParaSite" id="maker-PairedContig_833-snap-gene-1.17-mRNA-1"/>
    </source>
</evidence>
<evidence type="ECO:0000256" key="5">
    <source>
        <dbReference type="ARBA" id="ARBA00023006"/>
    </source>
</evidence>
<dbReference type="InterPro" id="IPR007135">
    <property type="entry name" value="Atg3/Atg10"/>
</dbReference>
<dbReference type="GO" id="GO:0032446">
    <property type="term" value="P:protein modification by small protein conjugation"/>
    <property type="evidence" value="ECO:0007669"/>
    <property type="project" value="TreeGrafter"/>
</dbReference>